<name>A0A1G6SIU6_9GAMM</name>
<dbReference type="GO" id="GO:0005886">
    <property type="term" value="C:plasma membrane"/>
    <property type="evidence" value="ECO:0007669"/>
    <property type="project" value="UniProtKB-SubCell"/>
</dbReference>
<evidence type="ECO:0000256" key="8">
    <source>
        <dbReference type="SAM" id="Phobius"/>
    </source>
</evidence>
<evidence type="ECO:0000313" key="9">
    <source>
        <dbReference type="EMBL" id="SDD16076.1"/>
    </source>
</evidence>
<comment type="similarity">
    <text evidence="2 7">Belongs to the ExbD/TolR family.</text>
</comment>
<keyword evidence="10" id="KW-1185">Reference proteome</keyword>
<feature type="transmembrane region" description="Helical" evidence="8">
    <location>
        <begin position="16"/>
        <end position="36"/>
    </location>
</feature>
<accession>A0A1G6SIU6</accession>
<dbReference type="STRING" id="265719.SAMN04488509_101499"/>
<dbReference type="RefSeq" id="WP_091238397.1">
    <property type="nucleotide sequence ID" value="NZ_FNAG01000001.1"/>
</dbReference>
<reference evidence="9 10" key="1">
    <citation type="submission" date="2016-10" db="EMBL/GenBank/DDBJ databases">
        <authorList>
            <person name="de Groot N.N."/>
        </authorList>
    </citation>
    <scope>NUCLEOTIDE SEQUENCE [LARGE SCALE GENOMIC DNA]</scope>
    <source>
        <strain evidence="9 10">DSM 16957</strain>
    </source>
</reference>
<dbReference type="GO" id="GO:0015031">
    <property type="term" value="P:protein transport"/>
    <property type="evidence" value="ECO:0007669"/>
    <property type="project" value="UniProtKB-KW"/>
</dbReference>
<dbReference type="Gene3D" id="3.30.420.270">
    <property type="match status" value="1"/>
</dbReference>
<dbReference type="GO" id="GO:0022857">
    <property type="term" value="F:transmembrane transporter activity"/>
    <property type="evidence" value="ECO:0007669"/>
    <property type="project" value="InterPro"/>
</dbReference>
<evidence type="ECO:0000256" key="6">
    <source>
        <dbReference type="ARBA" id="ARBA00023136"/>
    </source>
</evidence>
<keyword evidence="6 8" id="KW-0472">Membrane</keyword>
<gene>
    <name evidence="9" type="ORF">SAMN04488509_101499</name>
</gene>
<dbReference type="OrthoDB" id="9793581at2"/>
<sequence length="147" mass="15855">MNFGSRRSLEDPELNLTPLIDVVFCLIIFFVVTTTFDDRSALNIQLPTASPSEALPVGEPLQVQIDAEGRYFIAGNEVLRRDAAALREALEQIAGDDRERSVILRADARTPHQAVVTAMDALGAVGFTKLSIATVPESEAASGTEGR</sequence>
<keyword evidence="7" id="KW-0653">Protein transport</keyword>
<keyword evidence="4 7" id="KW-0812">Transmembrane</keyword>
<dbReference type="PANTHER" id="PTHR30558:SF3">
    <property type="entry name" value="BIOPOLYMER TRANSPORT PROTEIN EXBD-RELATED"/>
    <property type="match status" value="1"/>
</dbReference>
<organism evidence="9 10">
    <name type="scientific">Aquimonas voraii</name>
    <dbReference type="NCBI Taxonomy" id="265719"/>
    <lineage>
        <taxon>Bacteria</taxon>
        <taxon>Pseudomonadati</taxon>
        <taxon>Pseudomonadota</taxon>
        <taxon>Gammaproteobacteria</taxon>
        <taxon>Lysobacterales</taxon>
        <taxon>Lysobacteraceae</taxon>
        <taxon>Aquimonas</taxon>
    </lineage>
</organism>
<dbReference type="EMBL" id="FNAG01000001">
    <property type="protein sequence ID" value="SDD16076.1"/>
    <property type="molecule type" value="Genomic_DNA"/>
</dbReference>
<keyword evidence="7" id="KW-0813">Transport</keyword>
<protein>
    <submittedName>
        <fullName evidence="9">Biopolymer transport protein ExbD</fullName>
    </submittedName>
</protein>
<evidence type="ECO:0000256" key="4">
    <source>
        <dbReference type="ARBA" id="ARBA00022692"/>
    </source>
</evidence>
<evidence type="ECO:0000256" key="3">
    <source>
        <dbReference type="ARBA" id="ARBA00022475"/>
    </source>
</evidence>
<keyword evidence="3" id="KW-1003">Cell membrane</keyword>
<dbReference type="PANTHER" id="PTHR30558">
    <property type="entry name" value="EXBD MEMBRANE COMPONENT OF PMF-DRIVEN MACROMOLECULE IMPORT SYSTEM"/>
    <property type="match status" value="1"/>
</dbReference>
<dbReference type="Pfam" id="PF02472">
    <property type="entry name" value="ExbD"/>
    <property type="match status" value="1"/>
</dbReference>
<evidence type="ECO:0000313" key="10">
    <source>
        <dbReference type="Proteomes" id="UP000199603"/>
    </source>
</evidence>
<proteinExistence type="inferred from homology"/>
<dbReference type="InterPro" id="IPR003400">
    <property type="entry name" value="ExbD"/>
</dbReference>
<evidence type="ECO:0000256" key="2">
    <source>
        <dbReference type="ARBA" id="ARBA00005811"/>
    </source>
</evidence>
<dbReference type="AlphaFoldDB" id="A0A1G6SIU6"/>
<dbReference type="Proteomes" id="UP000199603">
    <property type="component" value="Unassembled WGS sequence"/>
</dbReference>
<evidence type="ECO:0000256" key="1">
    <source>
        <dbReference type="ARBA" id="ARBA00004162"/>
    </source>
</evidence>
<evidence type="ECO:0000256" key="7">
    <source>
        <dbReference type="RuleBase" id="RU003879"/>
    </source>
</evidence>
<keyword evidence="5 8" id="KW-1133">Transmembrane helix</keyword>
<comment type="subcellular location">
    <subcellularLocation>
        <location evidence="1">Cell membrane</location>
        <topology evidence="1">Single-pass membrane protein</topology>
    </subcellularLocation>
    <subcellularLocation>
        <location evidence="7">Cell membrane</location>
        <topology evidence="7">Single-pass type II membrane protein</topology>
    </subcellularLocation>
</comment>
<evidence type="ECO:0000256" key="5">
    <source>
        <dbReference type="ARBA" id="ARBA00022989"/>
    </source>
</evidence>